<dbReference type="GO" id="GO:0008641">
    <property type="term" value="F:ubiquitin-like modifier activating enzyme activity"/>
    <property type="evidence" value="ECO:0007669"/>
    <property type="project" value="InterPro"/>
</dbReference>
<dbReference type="KEGG" id="prae:MN210_05300"/>
<dbReference type="Gene3D" id="3.40.50.720">
    <property type="entry name" value="NAD(P)-binding Rossmann-like Domain"/>
    <property type="match status" value="1"/>
</dbReference>
<dbReference type="Pfam" id="PF00899">
    <property type="entry name" value="ThiF"/>
    <property type="match status" value="1"/>
</dbReference>
<dbReference type="Proteomes" id="UP000829560">
    <property type="component" value="Chromosome"/>
</dbReference>
<comment type="similarity">
    <text evidence="1">Belongs to the HesA/MoeB/ThiF family.</text>
</comment>
<evidence type="ECO:0000313" key="4">
    <source>
        <dbReference type="Proteomes" id="UP000829560"/>
    </source>
</evidence>
<dbReference type="PANTHER" id="PTHR10953:SF102">
    <property type="entry name" value="ADENYLYLTRANSFERASE AND SULFURTRANSFERASE MOCS3"/>
    <property type="match status" value="1"/>
</dbReference>
<organism evidence="3 4">
    <name type="scientific">Psychrobacter raelei</name>
    <dbReference type="NCBI Taxonomy" id="2565531"/>
    <lineage>
        <taxon>Bacteria</taxon>
        <taxon>Pseudomonadati</taxon>
        <taxon>Pseudomonadota</taxon>
        <taxon>Gammaproteobacteria</taxon>
        <taxon>Moraxellales</taxon>
        <taxon>Moraxellaceae</taxon>
        <taxon>Psychrobacter</taxon>
    </lineage>
</organism>
<keyword evidence="4" id="KW-1185">Reference proteome</keyword>
<dbReference type="AlphaFoldDB" id="A0AAU6PVY2"/>
<protein>
    <submittedName>
        <fullName evidence="3">HesA/MoeB/ThiF family protein</fullName>
    </submittedName>
</protein>
<dbReference type="RefSeq" id="WP_338412622.1">
    <property type="nucleotide sequence ID" value="NZ_CP093310.2"/>
</dbReference>
<proteinExistence type="inferred from homology"/>
<dbReference type="PANTHER" id="PTHR10953">
    <property type="entry name" value="UBIQUITIN-ACTIVATING ENZYME E1"/>
    <property type="match status" value="1"/>
</dbReference>
<dbReference type="SUPFAM" id="SSF69572">
    <property type="entry name" value="Activating enzymes of the ubiquitin-like proteins"/>
    <property type="match status" value="1"/>
</dbReference>
<evidence type="ECO:0000259" key="2">
    <source>
        <dbReference type="Pfam" id="PF00899"/>
    </source>
</evidence>
<evidence type="ECO:0000256" key="1">
    <source>
        <dbReference type="ARBA" id="ARBA00009919"/>
    </source>
</evidence>
<dbReference type="InterPro" id="IPR000594">
    <property type="entry name" value="ThiF_NAD_FAD-bd"/>
</dbReference>
<evidence type="ECO:0000313" key="3">
    <source>
        <dbReference type="EMBL" id="WXX24608.1"/>
    </source>
</evidence>
<feature type="domain" description="THIF-type NAD/FAD binding fold" evidence="2">
    <location>
        <begin position="21"/>
        <end position="271"/>
    </location>
</feature>
<reference evidence="3" key="1">
    <citation type="submission" date="2024-03" db="EMBL/GenBank/DDBJ databases">
        <title>Psychrobacter raelis sp. nov. isolated from a dog with peritonitis.</title>
        <authorList>
            <person name="Schiavone A."/>
            <person name="Manzulli V."/>
            <person name="Camarda A."/>
            <person name="Cafiero M.A."/>
            <person name="Vasco I."/>
            <person name="Marino L."/>
            <person name="Pennuzzi G."/>
            <person name="Serrecchia L."/>
            <person name="Galante D."/>
            <person name="Pugliese N."/>
        </authorList>
    </citation>
    <scope>NUCLEOTIDE SEQUENCE</scope>
    <source>
        <strain evidence="3">PraFG1</strain>
    </source>
</reference>
<dbReference type="GO" id="GO:0016779">
    <property type="term" value="F:nucleotidyltransferase activity"/>
    <property type="evidence" value="ECO:0007669"/>
    <property type="project" value="TreeGrafter"/>
</dbReference>
<gene>
    <name evidence="3" type="ORF">MN210_05300</name>
</gene>
<dbReference type="InterPro" id="IPR035985">
    <property type="entry name" value="Ubiquitin-activating_enz"/>
</dbReference>
<accession>A0AAU6PVY2</accession>
<dbReference type="FunFam" id="3.40.50.720:FF:000080">
    <property type="entry name" value="Thiazole biosynthesis adenylyltransferase ThiF"/>
    <property type="match status" value="1"/>
</dbReference>
<name>A0AAU6PVY2_9GAMM</name>
<dbReference type="EMBL" id="CP093310">
    <property type="protein sequence ID" value="WXX24608.1"/>
    <property type="molecule type" value="Genomic_DNA"/>
</dbReference>
<sequence length="278" mass="30310">MAQDKRGAMYMNLSDAELMRYSRQILLESWDIEAQERLKASTVVILGAGGLGCPVSETLARAGVGAIHLIDDDVIEASNLQRQTLFTAEDIGKSKAKTACQALSHINPFVKLSYATERLQEDNAKQLLLIEQAQAASGPYLLLDCTDNFSARDILNRVSVKERLPLLSASAIGMSGQLALYEPAQKSGCYHCVFGETLGSLEQSETTDTQTCANSGVLASTTTIMGNLQANAALQYLGRGKNPLAGQLLIWEGIHMTQHKLHYRQDKQCEVCAKPYDI</sequence>
<dbReference type="GO" id="GO:0004792">
    <property type="term" value="F:thiosulfate-cyanide sulfurtransferase activity"/>
    <property type="evidence" value="ECO:0007669"/>
    <property type="project" value="TreeGrafter"/>
</dbReference>
<dbReference type="InterPro" id="IPR045886">
    <property type="entry name" value="ThiF/MoeB/HesA"/>
</dbReference>
<dbReference type="GO" id="GO:0005737">
    <property type="term" value="C:cytoplasm"/>
    <property type="evidence" value="ECO:0007669"/>
    <property type="project" value="TreeGrafter"/>
</dbReference>
<dbReference type="CDD" id="cd00757">
    <property type="entry name" value="ThiF_MoeB_HesA_family"/>
    <property type="match status" value="1"/>
</dbReference>